<evidence type="ECO:0000256" key="1">
    <source>
        <dbReference type="SAM" id="MobiDB-lite"/>
    </source>
</evidence>
<dbReference type="EMBL" id="CH479194">
    <property type="protein sequence ID" value="EDW27114.1"/>
    <property type="molecule type" value="Genomic_DNA"/>
</dbReference>
<gene>
    <name evidence="2" type="primary">Dper\GL16578</name>
    <name evidence="2" type="ORF">Dper_GL16578</name>
</gene>
<protein>
    <submittedName>
        <fullName evidence="2">GL16578</fullName>
    </submittedName>
</protein>
<reference evidence="2 3" key="1">
    <citation type="journal article" date="2007" name="Nature">
        <title>Evolution of genes and genomes on the Drosophila phylogeny.</title>
        <authorList>
            <consortium name="Drosophila 12 Genomes Consortium"/>
            <person name="Clark A.G."/>
            <person name="Eisen M.B."/>
            <person name="Smith D.R."/>
            <person name="Bergman C.M."/>
            <person name="Oliver B."/>
            <person name="Markow T.A."/>
            <person name="Kaufman T.C."/>
            <person name="Kellis M."/>
            <person name="Gelbart W."/>
            <person name="Iyer V.N."/>
            <person name="Pollard D.A."/>
            <person name="Sackton T.B."/>
            <person name="Larracuente A.M."/>
            <person name="Singh N.D."/>
            <person name="Abad J.P."/>
            <person name="Abt D.N."/>
            <person name="Adryan B."/>
            <person name="Aguade M."/>
            <person name="Akashi H."/>
            <person name="Anderson W.W."/>
            <person name="Aquadro C.F."/>
            <person name="Ardell D.H."/>
            <person name="Arguello R."/>
            <person name="Artieri C.G."/>
            <person name="Barbash D.A."/>
            <person name="Barker D."/>
            <person name="Barsanti P."/>
            <person name="Batterham P."/>
            <person name="Batzoglou S."/>
            <person name="Begun D."/>
            <person name="Bhutkar A."/>
            <person name="Blanco E."/>
            <person name="Bosak S.A."/>
            <person name="Bradley R.K."/>
            <person name="Brand A.D."/>
            <person name="Brent M.R."/>
            <person name="Brooks A.N."/>
            <person name="Brown R.H."/>
            <person name="Butlin R.K."/>
            <person name="Caggese C."/>
            <person name="Calvi B.R."/>
            <person name="Bernardo de Carvalho A."/>
            <person name="Caspi A."/>
            <person name="Castrezana S."/>
            <person name="Celniker S.E."/>
            <person name="Chang J.L."/>
            <person name="Chapple C."/>
            <person name="Chatterji S."/>
            <person name="Chinwalla A."/>
            <person name="Civetta A."/>
            <person name="Clifton S.W."/>
            <person name="Comeron J.M."/>
            <person name="Costello J.C."/>
            <person name="Coyne J.A."/>
            <person name="Daub J."/>
            <person name="David R.G."/>
            <person name="Delcher A.L."/>
            <person name="Delehaunty K."/>
            <person name="Do C.B."/>
            <person name="Ebling H."/>
            <person name="Edwards K."/>
            <person name="Eickbush T."/>
            <person name="Evans J.D."/>
            <person name="Filipski A."/>
            <person name="Findeiss S."/>
            <person name="Freyhult E."/>
            <person name="Fulton L."/>
            <person name="Fulton R."/>
            <person name="Garcia A.C."/>
            <person name="Gardiner A."/>
            <person name="Garfield D.A."/>
            <person name="Garvin B.E."/>
            <person name="Gibson G."/>
            <person name="Gilbert D."/>
            <person name="Gnerre S."/>
            <person name="Godfrey J."/>
            <person name="Good R."/>
            <person name="Gotea V."/>
            <person name="Gravely B."/>
            <person name="Greenberg A.J."/>
            <person name="Griffiths-Jones S."/>
            <person name="Gross S."/>
            <person name="Guigo R."/>
            <person name="Gustafson E.A."/>
            <person name="Haerty W."/>
            <person name="Hahn M.W."/>
            <person name="Halligan D.L."/>
            <person name="Halpern A.L."/>
            <person name="Halter G.M."/>
            <person name="Han M.V."/>
            <person name="Heger A."/>
            <person name="Hillier L."/>
            <person name="Hinrichs A.S."/>
            <person name="Holmes I."/>
            <person name="Hoskins R.A."/>
            <person name="Hubisz M.J."/>
            <person name="Hultmark D."/>
            <person name="Huntley M.A."/>
            <person name="Jaffe D.B."/>
            <person name="Jagadeeshan S."/>
            <person name="Jeck W.R."/>
            <person name="Johnson J."/>
            <person name="Jones C.D."/>
            <person name="Jordan W.C."/>
            <person name="Karpen G.H."/>
            <person name="Kataoka E."/>
            <person name="Keightley P.D."/>
            <person name="Kheradpour P."/>
            <person name="Kirkness E.F."/>
            <person name="Koerich L.B."/>
            <person name="Kristiansen K."/>
            <person name="Kudrna D."/>
            <person name="Kulathinal R.J."/>
            <person name="Kumar S."/>
            <person name="Kwok R."/>
            <person name="Lander E."/>
            <person name="Langley C.H."/>
            <person name="Lapoint R."/>
            <person name="Lazzaro B.P."/>
            <person name="Lee S.J."/>
            <person name="Levesque L."/>
            <person name="Li R."/>
            <person name="Lin C.F."/>
            <person name="Lin M.F."/>
            <person name="Lindblad-Toh K."/>
            <person name="Llopart A."/>
            <person name="Long M."/>
            <person name="Low L."/>
            <person name="Lozovsky E."/>
            <person name="Lu J."/>
            <person name="Luo M."/>
            <person name="Machado C.A."/>
            <person name="Makalowski W."/>
            <person name="Marzo M."/>
            <person name="Matsuda M."/>
            <person name="Matzkin L."/>
            <person name="McAllister B."/>
            <person name="McBride C.S."/>
            <person name="McKernan B."/>
            <person name="McKernan K."/>
            <person name="Mendez-Lago M."/>
            <person name="Minx P."/>
            <person name="Mollenhauer M.U."/>
            <person name="Montooth K."/>
            <person name="Mount S.M."/>
            <person name="Mu X."/>
            <person name="Myers E."/>
            <person name="Negre B."/>
            <person name="Newfeld S."/>
            <person name="Nielsen R."/>
            <person name="Noor M.A."/>
            <person name="O'Grady P."/>
            <person name="Pachter L."/>
            <person name="Papaceit M."/>
            <person name="Parisi M.J."/>
            <person name="Parisi M."/>
            <person name="Parts L."/>
            <person name="Pedersen J.S."/>
            <person name="Pesole G."/>
            <person name="Phillippy A.M."/>
            <person name="Ponting C.P."/>
            <person name="Pop M."/>
            <person name="Porcelli D."/>
            <person name="Powell J.R."/>
            <person name="Prohaska S."/>
            <person name="Pruitt K."/>
            <person name="Puig M."/>
            <person name="Quesneville H."/>
            <person name="Ram K.R."/>
            <person name="Rand D."/>
            <person name="Rasmussen M.D."/>
            <person name="Reed L.K."/>
            <person name="Reenan R."/>
            <person name="Reily A."/>
            <person name="Remington K.A."/>
            <person name="Rieger T.T."/>
            <person name="Ritchie M.G."/>
            <person name="Robin C."/>
            <person name="Rogers Y.H."/>
            <person name="Rohde C."/>
            <person name="Rozas J."/>
            <person name="Rubenfield M.J."/>
            <person name="Ruiz A."/>
            <person name="Russo S."/>
            <person name="Salzberg S.L."/>
            <person name="Sanchez-Gracia A."/>
            <person name="Saranga D.J."/>
            <person name="Sato H."/>
            <person name="Schaeffer S.W."/>
            <person name="Schatz M.C."/>
            <person name="Schlenke T."/>
            <person name="Schwartz R."/>
            <person name="Segarra C."/>
            <person name="Singh R.S."/>
            <person name="Sirot L."/>
            <person name="Sirota M."/>
            <person name="Sisneros N.B."/>
            <person name="Smith C.D."/>
            <person name="Smith T.F."/>
            <person name="Spieth J."/>
            <person name="Stage D.E."/>
            <person name="Stark A."/>
            <person name="Stephan W."/>
            <person name="Strausberg R.L."/>
            <person name="Strempel S."/>
            <person name="Sturgill D."/>
            <person name="Sutton G."/>
            <person name="Sutton G.G."/>
            <person name="Tao W."/>
            <person name="Teichmann S."/>
            <person name="Tobari Y.N."/>
            <person name="Tomimura Y."/>
            <person name="Tsolas J.M."/>
            <person name="Valente V.L."/>
            <person name="Venter E."/>
            <person name="Venter J.C."/>
            <person name="Vicario S."/>
            <person name="Vieira F.G."/>
            <person name="Vilella A.J."/>
            <person name="Villasante A."/>
            <person name="Walenz B."/>
            <person name="Wang J."/>
            <person name="Wasserman M."/>
            <person name="Watts T."/>
            <person name="Wilson D."/>
            <person name="Wilson R.K."/>
            <person name="Wing R.A."/>
            <person name="Wolfner M.F."/>
            <person name="Wong A."/>
            <person name="Wong G.K."/>
            <person name="Wu C.I."/>
            <person name="Wu G."/>
            <person name="Yamamoto D."/>
            <person name="Yang H.P."/>
            <person name="Yang S.P."/>
            <person name="Yorke J.A."/>
            <person name="Yoshida K."/>
            <person name="Zdobnov E."/>
            <person name="Zhang P."/>
            <person name="Zhang Y."/>
            <person name="Zimin A.V."/>
            <person name="Baldwin J."/>
            <person name="Abdouelleil A."/>
            <person name="Abdulkadir J."/>
            <person name="Abebe A."/>
            <person name="Abera B."/>
            <person name="Abreu J."/>
            <person name="Acer S.C."/>
            <person name="Aftuck L."/>
            <person name="Alexander A."/>
            <person name="An P."/>
            <person name="Anderson E."/>
            <person name="Anderson S."/>
            <person name="Arachi H."/>
            <person name="Azer M."/>
            <person name="Bachantsang P."/>
            <person name="Barry A."/>
            <person name="Bayul T."/>
            <person name="Berlin A."/>
            <person name="Bessette D."/>
            <person name="Bloom T."/>
            <person name="Blye J."/>
            <person name="Boguslavskiy L."/>
            <person name="Bonnet C."/>
            <person name="Boukhgalter B."/>
            <person name="Bourzgui I."/>
            <person name="Brown A."/>
            <person name="Cahill P."/>
            <person name="Channer S."/>
            <person name="Cheshatsang Y."/>
            <person name="Chuda L."/>
            <person name="Citroen M."/>
            <person name="Collymore A."/>
            <person name="Cooke P."/>
            <person name="Costello M."/>
            <person name="D'Aco K."/>
            <person name="Daza R."/>
            <person name="De Haan G."/>
            <person name="DeGray S."/>
            <person name="DeMaso C."/>
            <person name="Dhargay N."/>
            <person name="Dooley K."/>
            <person name="Dooley E."/>
            <person name="Doricent M."/>
            <person name="Dorje P."/>
            <person name="Dorjee K."/>
            <person name="Dupes A."/>
            <person name="Elong R."/>
            <person name="Falk J."/>
            <person name="Farina A."/>
            <person name="Faro S."/>
            <person name="Ferguson D."/>
            <person name="Fisher S."/>
            <person name="Foley C.D."/>
            <person name="Franke A."/>
            <person name="Friedrich D."/>
            <person name="Gadbois L."/>
            <person name="Gearin G."/>
            <person name="Gearin C.R."/>
            <person name="Giannoukos G."/>
            <person name="Goode T."/>
            <person name="Graham J."/>
            <person name="Grandbois E."/>
            <person name="Grewal S."/>
            <person name="Gyaltsen K."/>
            <person name="Hafez N."/>
            <person name="Hagos B."/>
            <person name="Hall J."/>
            <person name="Henson C."/>
            <person name="Hollinger A."/>
            <person name="Honan T."/>
            <person name="Huard M.D."/>
            <person name="Hughes L."/>
            <person name="Hurhula B."/>
            <person name="Husby M.E."/>
            <person name="Kamat A."/>
            <person name="Kanga B."/>
            <person name="Kashin S."/>
            <person name="Khazanovich D."/>
            <person name="Kisner P."/>
            <person name="Lance K."/>
            <person name="Lara M."/>
            <person name="Lee W."/>
            <person name="Lennon N."/>
            <person name="Letendre F."/>
            <person name="LeVine R."/>
            <person name="Lipovsky A."/>
            <person name="Liu X."/>
            <person name="Liu J."/>
            <person name="Liu S."/>
            <person name="Lokyitsang T."/>
            <person name="Lokyitsang Y."/>
            <person name="Lubonja R."/>
            <person name="Lui A."/>
            <person name="MacDonald P."/>
            <person name="Magnisalis V."/>
            <person name="Maru K."/>
            <person name="Matthews C."/>
            <person name="McCusker W."/>
            <person name="McDonough S."/>
            <person name="Mehta T."/>
            <person name="Meldrim J."/>
            <person name="Meneus L."/>
            <person name="Mihai O."/>
            <person name="Mihalev A."/>
            <person name="Mihova T."/>
            <person name="Mittelman R."/>
            <person name="Mlenga V."/>
            <person name="Montmayeur A."/>
            <person name="Mulrain L."/>
            <person name="Navidi A."/>
            <person name="Naylor J."/>
            <person name="Negash T."/>
            <person name="Nguyen T."/>
            <person name="Nguyen N."/>
            <person name="Nicol R."/>
            <person name="Norbu C."/>
            <person name="Norbu N."/>
            <person name="Novod N."/>
            <person name="O'Neill B."/>
            <person name="Osman S."/>
            <person name="Markiewicz E."/>
            <person name="Oyono O.L."/>
            <person name="Patti C."/>
            <person name="Phunkhang P."/>
            <person name="Pierre F."/>
            <person name="Priest M."/>
            <person name="Raghuraman S."/>
            <person name="Rege F."/>
            <person name="Reyes R."/>
            <person name="Rise C."/>
            <person name="Rogov P."/>
            <person name="Ross K."/>
            <person name="Ryan E."/>
            <person name="Settipalli S."/>
            <person name="Shea T."/>
            <person name="Sherpa N."/>
            <person name="Shi L."/>
            <person name="Shih D."/>
            <person name="Sparrow T."/>
            <person name="Spaulding J."/>
            <person name="Stalker J."/>
            <person name="Stange-Thomann N."/>
            <person name="Stavropoulos S."/>
            <person name="Stone C."/>
            <person name="Strader C."/>
            <person name="Tesfaye S."/>
            <person name="Thomson T."/>
            <person name="Thoulutsang Y."/>
            <person name="Thoulutsang D."/>
            <person name="Topham K."/>
            <person name="Topping I."/>
            <person name="Tsamla T."/>
            <person name="Vassiliev H."/>
            <person name="Vo A."/>
            <person name="Wangchuk T."/>
            <person name="Wangdi T."/>
            <person name="Weiand M."/>
            <person name="Wilkinson J."/>
            <person name="Wilson A."/>
            <person name="Yadav S."/>
            <person name="Young G."/>
            <person name="Yu Q."/>
            <person name="Zembek L."/>
            <person name="Zhong D."/>
            <person name="Zimmer A."/>
            <person name="Zwirko Z."/>
            <person name="Jaffe D.B."/>
            <person name="Alvarez P."/>
            <person name="Brockman W."/>
            <person name="Butler J."/>
            <person name="Chin C."/>
            <person name="Gnerre S."/>
            <person name="Grabherr M."/>
            <person name="Kleber M."/>
            <person name="Mauceli E."/>
            <person name="MacCallum I."/>
        </authorList>
    </citation>
    <scope>NUCLEOTIDE SEQUENCE [LARGE SCALE GENOMIC DNA]</scope>
    <source>
        <strain evidence="3">MSH-3 / Tucson 14011-0111.49</strain>
    </source>
</reference>
<accession>B4GWN0</accession>
<dbReference type="Proteomes" id="UP000008744">
    <property type="component" value="Unassembled WGS sequence"/>
</dbReference>
<dbReference type="HOGENOM" id="CLU_1867217_0_0_1"/>
<organism evidence="3">
    <name type="scientific">Drosophila persimilis</name>
    <name type="common">Fruit fly</name>
    <dbReference type="NCBI Taxonomy" id="7234"/>
    <lineage>
        <taxon>Eukaryota</taxon>
        <taxon>Metazoa</taxon>
        <taxon>Ecdysozoa</taxon>
        <taxon>Arthropoda</taxon>
        <taxon>Hexapoda</taxon>
        <taxon>Insecta</taxon>
        <taxon>Pterygota</taxon>
        <taxon>Neoptera</taxon>
        <taxon>Endopterygota</taxon>
        <taxon>Diptera</taxon>
        <taxon>Brachycera</taxon>
        <taxon>Muscomorpha</taxon>
        <taxon>Ephydroidea</taxon>
        <taxon>Drosophilidae</taxon>
        <taxon>Drosophila</taxon>
        <taxon>Sophophora</taxon>
    </lineage>
</organism>
<sequence length="137" mass="15235">MGDGEGDGEDDGEGEGEQEVHFDLFDGAQISQRFTGCPSAAHSHDSSAVLLSRQGGVPSAAAATRDRLRICWFTRTRINVSNQTLAYSFETQLYLRQIGPDLEKDQLSQDREDPDCRTASQNLDFENEADFWANLMM</sequence>
<proteinExistence type="predicted"/>
<feature type="region of interest" description="Disordered" evidence="1">
    <location>
        <begin position="36"/>
        <end position="61"/>
    </location>
</feature>
<evidence type="ECO:0000313" key="3">
    <source>
        <dbReference type="Proteomes" id="UP000008744"/>
    </source>
</evidence>
<dbReference type="AlphaFoldDB" id="B4GWN0"/>
<keyword evidence="3" id="KW-1185">Reference proteome</keyword>
<evidence type="ECO:0000313" key="2">
    <source>
        <dbReference type="EMBL" id="EDW27114.1"/>
    </source>
</evidence>
<name>B4GWN0_DROPE</name>